<evidence type="ECO:0000313" key="9">
    <source>
        <dbReference type="Proteomes" id="UP000007652"/>
    </source>
</evidence>
<accession>I7J6E1</accession>
<evidence type="ECO:0000256" key="3">
    <source>
        <dbReference type="ARBA" id="ARBA00022692"/>
    </source>
</evidence>
<keyword evidence="3 6" id="KW-0812">Transmembrane</keyword>
<evidence type="ECO:0000313" key="8">
    <source>
        <dbReference type="EMBL" id="CCJ34422.1"/>
    </source>
</evidence>
<dbReference type="eggNOG" id="COG2064">
    <property type="taxonomic scope" value="Bacteria"/>
</dbReference>
<keyword evidence="5 6" id="KW-0472">Membrane</keyword>
<dbReference type="Proteomes" id="UP000007652">
    <property type="component" value="Unassembled WGS sequence"/>
</dbReference>
<comment type="caution">
    <text evidence="8">The sequence shown here is derived from an EMBL/GenBank/DDBJ whole genome shotgun (WGS) entry which is preliminary data.</text>
</comment>
<dbReference type="STRING" id="857293.CAAU_2338"/>
<keyword evidence="2" id="KW-1003">Cell membrane</keyword>
<evidence type="ECO:0000256" key="4">
    <source>
        <dbReference type="ARBA" id="ARBA00022989"/>
    </source>
</evidence>
<feature type="transmembrane region" description="Helical" evidence="6">
    <location>
        <begin position="6"/>
        <end position="24"/>
    </location>
</feature>
<reference evidence="8 9" key="1">
    <citation type="journal article" date="2011" name="J. Bacteriol.">
        <title>Draft genome sequence of Caloramator australicus strain RC3T, a thermoanaerobe from the Great Artesian Basin of Australia.</title>
        <authorList>
            <person name="Ogg C.D."/>
            <person name="Patel B.K.C."/>
        </authorList>
    </citation>
    <scope>NUCLEOTIDE SEQUENCE [LARGE SCALE GENOMIC DNA]</scope>
    <source>
        <strain evidence="8 9">RC3</strain>
    </source>
</reference>
<organism evidence="8 9">
    <name type="scientific">Caloramator australicus RC3</name>
    <dbReference type="NCBI Taxonomy" id="857293"/>
    <lineage>
        <taxon>Bacteria</taxon>
        <taxon>Bacillati</taxon>
        <taxon>Bacillota</taxon>
        <taxon>Clostridia</taxon>
        <taxon>Eubacteriales</taxon>
        <taxon>Clostridiaceae</taxon>
        <taxon>Caloramator</taxon>
    </lineage>
</organism>
<dbReference type="EMBL" id="CAKP01000124">
    <property type="protein sequence ID" value="CCJ34422.1"/>
    <property type="molecule type" value="Genomic_DNA"/>
</dbReference>
<evidence type="ECO:0000256" key="6">
    <source>
        <dbReference type="SAM" id="Phobius"/>
    </source>
</evidence>
<feature type="transmembrane region" description="Helical" evidence="6">
    <location>
        <begin position="125"/>
        <end position="144"/>
    </location>
</feature>
<dbReference type="Pfam" id="PF00482">
    <property type="entry name" value="T2SSF"/>
    <property type="match status" value="1"/>
</dbReference>
<feature type="domain" description="Type II secretion system protein GspF" evidence="7">
    <location>
        <begin position="163"/>
        <end position="288"/>
    </location>
</feature>
<protein>
    <submittedName>
        <fullName evidence="8">Type II/IV secretion system protein TadC,associated with Flp pilus assembly</fullName>
    </submittedName>
</protein>
<dbReference type="AlphaFoldDB" id="I7J6E1"/>
<dbReference type="PANTHER" id="PTHR35007">
    <property type="entry name" value="INTEGRAL MEMBRANE PROTEIN-RELATED"/>
    <property type="match status" value="1"/>
</dbReference>
<gene>
    <name evidence="8" type="ORF">CAAU_2338</name>
</gene>
<feature type="transmembrane region" description="Helical" evidence="6">
    <location>
        <begin position="271"/>
        <end position="293"/>
    </location>
</feature>
<dbReference type="OrthoDB" id="9810662at2"/>
<evidence type="ECO:0000256" key="1">
    <source>
        <dbReference type="ARBA" id="ARBA00004651"/>
    </source>
</evidence>
<dbReference type="PANTHER" id="PTHR35007:SF2">
    <property type="entry name" value="PILUS ASSEMBLE PROTEIN"/>
    <property type="match status" value="1"/>
</dbReference>
<comment type="subcellular location">
    <subcellularLocation>
        <location evidence="1">Cell membrane</location>
        <topology evidence="1">Multi-pass membrane protein</topology>
    </subcellularLocation>
</comment>
<evidence type="ECO:0000256" key="5">
    <source>
        <dbReference type="ARBA" id="ARBA00023136"/>
    </source>
</evidence>
<evidence type="ECO:0000259" key="7">
    <source>
        <dbReference type="Pfam" id="PF00482"/>
    </source>
</evidence>
<name>I7J6E1_9CLOT</name>
<keyword evidence="9" id="KW-1185">Reference proteome</keyword>
<dbReference type="InterPro" id="IPR018076">
    <property type="entry name" value="T2SS_GspF_dom"/>
</dbReference>
<proteinExistence type="predicted"/>
<feature type="transmembrane region" description="Helical" evidence="6">
    <location>
        <begin position="98"/>
        <end position="119"/>
    </location>
</feature>
<dbReference type="RefSeq" id="WP_008909675.1">
    <property type="nucleotide sequence ID" value="NZ_CAKP01000124.1"/>
</dbReference>
<keyword evidence="4 6" id="KW-1133">Transmembrane helix</keyword>
<sequence length="301" mass="35029">MFFLILLFFISCFTFIYSILYYSYQDKIVIQKRLRDLEGRIVEDKELLTFSQRVIKPIYDMINRLLSKLTPSYKLVTIAKKLERAGYPKDFTPERWFFVKYTSVLIAFLLSYLMFSFIQENKVKSIFISLLIAILTNAIFNVNLSSKIQVRKKRILKDLPYILDLITVSVEAGLSFDGAIARVITIIKGDLSDEFAKTLKEIRMGIPRKIALKNMSDRNEVRELSMFVTSLIQADELGVSLGKVLRIESQNLRERRKQMAKEKAMKVPIKMLFPLVFFIFPTIFIILLGPAIIKAIEMFTR</sequence>
<dbReference type="GO" id="GO:0005886">
    <property type="term" value="C:plasma membrane"/>
    <property type="evidence" value="ECO:0007669"/>
    <property type="project" value="UniProtKB-SubCell"/>
</dbReference>
<evidence type="ECO:0000256" key="2">
    <source>
        <dbReference type="ARBA" id="ARBA00022475"/>
    </source>
</evidence>